<keyword evidence="5" id="KW-0809">Transit peptide</keyword>
<protein>
    <submittedName>
        <fullName evidence="12">3-methylcrotonyl-CoA carboxylase</fullName>
    </submittedName>
</protein>
<dbReference type="PROSITE" id="PS50975">
    <property type="entry name" value="ATP_GRASP"/>
    <property type="match status" value="1"/>
</dbReference>
<feature type="compositionally biased region" description="Low complexity" evidence="8">
    <location>
        <begin position="481"/>
        <end position="495"/>
    </location>
</feature>
<evidence type="ECO:0000256" key="2">
    <source>
        <dbReference type="ARBA" id="ARBA00022598"/>
    </source>
</evidence>
<dbReference type="Pfam" id="PF00364">
    <property type="entry name" value="Biotin_lipoyl"/>
    <property type="match status" value="1"/>
</dbReference>
<gene>
    <name evidence="12" type="ORF">CAL20_00890</name>
</gene>
<dbReference type="PANTHER" id="PTHR18866">
    <property type="entry name" value="CARBOXYLASE:PYRUVATE/ACETYL-COA/PROPIONYL-COA CARBOXYLASE"/>
    <property type="match status" value="1"/>
</dbReference>
<dbReference type="InterPro" id="IPR011761">
    <property type="entry name" value="ATP-grasp"/>
</dbReference>
<accession>A0A261V386</accession>
<dbReference type="Pfam" id="PF02785">
    <property type="entry name" value="Biotin_carb_C"/>
    <property type="match status" value="1"/>
</dbReference>
<dbReference type="Pfam" id="PF00289">
    <property type="entry name" value="Biotin_carb_N"/>
    <property type="match status" value="1"/>
</dbReference>
<dbReference type="InterPro" id="IPR005481">
    <property type="entry name" value="BC-like_N"/>
</dbReference>
<evidence type="ECO:0000313" key="12">
    <source>
        <dbReference type="EMBL" id="OZI67633.1"/>
    </source>
</evidence>
<dbReference type="GO" id="GO:0016874">
    <property type="term" value="F:ligase activity"/>
    <property type="evidence" value="ECO:0007669"/>
    <property type="project" value="UniProtKB-KW"/>
</dbReference>
<dbReference type="PROSITE" id="PS00188">
    <property type="entry name" value="BIOTIN"/>
    <property type="match status" value="1"/>
</dbReference>
<evidence type="ECO:0000256" key="5">
    <source>
        <dbReference type="ARBA" id="ARBA00022946"/>
    </source>
</evidence>
<dbReference type="FunFam" id="3.30.1490.20:FF:000003">
    <property type="entry name" value="acetyl-CoA carboxylase isoform X1"/>
    <property type="match status" value="1"/>
</dbReference>
<dbReference type="CDD" id="cd06850">
    <property type="entry name" value="biotinyl_domain"/>
    <property type="match status" value="1"/>
</dbReference>
<keyword evidence="6" id="KW-0092">Biotin</keyword>
<keyword evidence="2" id="KW-0436">Ligase</keyword>
<dbReference type="EMBL" id="NEVQ01000001">
    <property type="protein sequence ID" value="OZI67633.1"/>
    <property type="molecule type" value="Genomic_DNA"/>
</dbReference>
<evidence type="ECO:0000259" key="11">
    <source>
        <dbReference type="PROSITE" id="PS50979"/>
    </source>
</evidence>
<name>A0A261V386_9BORD</name>
<evidence type="ECO:0000256" key="6">
    <source>
        <dbReference type="ARBA" id="ARBA00023267"/>
    </source>
</evidence>
<dbReference type="Pfam" id="PF02786">
    <property type="entry name" value="CPSase_L_D2"/>
    <property type="match status" value="1"/>
</dbReference>
<comment type="cofactor">
    <cofactor evidence="1">
        <name>biotin</name>
        <dbReference type="ChEBI" id="CHEBI:57586"/>
    </cofactor>
</comment>
<dbReference type="GO" id="GO:0046872">
    <property type="term" value="F:metal ion binding"/>
    <property type="evidence" value="ECO:0007669"/>
    <property type="project" value="InterPro"/>
</dbReference>
<dbReference type="Pfam" id="PF21139">
    <property type="entry name" value="BT_MCC_alpha"/>
    <property type="match status" value="1"/>
</dbReference>
<keyword evidence="3 7" id="KW-0547">Nucleotide-binding</keyword>
<evidence type="ECO:0000256" key="1">
    <source>
        <dbReference type="ARBA" id="ARBA00001953"/>
    </source>
</evidence>
<feature type="domain" description="ATP-grasp" evidence="10">
    <location>
        <begin position="120"/>
        <end position="317"/>
    </location>
</feature>
<evidence type="ECO:0000256" key="7">
    <source>
        <dbReference type="PROSITE-ProRule" id="PRU00409"/>
    </source>
</evidence>
<dbReference type="InterPro" id="IPR011054">
    <property type="entry name" value="Rudment_hybrid_motif"/>
</dbReference>
<dbReference type="InterPro" id="IPR005479">
    <property type="entry name" value="CPAse_ATP-bd"/>
</dbReference>
<proteinExistence type="predicted"/>
<evidence type="ECO:0000313" key="13">
    <source>
        <dbReference type="Proteomes" id="UP000216885"/>
    </source>
</evidence>
<dbReference type="InterPro" id="IPR016185">
    <property type="entry name" value="PreATP-grasp_dom_sf"/>
</dbReference>
<dbReference type="InterPro" id="IPR001882">
    <property type="entry name" value="Biotin_BS"/>
</dbReference>
<dbReference type="Gene3D" id="3.30.700.40">
    <property type="match status" value="1"/>
</dbReference>
<dbReference type="RefSeq" id="WP_094836971.1">
    <property type="nucleotide sequence ID" value="NZ_NEVQ01000001.1"/>
</dbReference>
<dbReference type="SUPFAM" id="SSF51246">
    <property type="entry name" value="Rudiment single hybrid motif"/>
    <property type="match status" value="1"/>
</dbReference>
<dbReference type="AlphaFoldDB" id="A0A261V386"/>
<evidence type="ECO:0000256" key="3">
    <source>
        <dbReference type="ARBA" id="ARBA00022741"/>
    </source>
</evidence>
<organism evidence="12 13">
    <name type="scientific">Bordetella genomosp. 4</name>
    <dbReference type="NCBI Taxonomy" id="463044"/>
    <lineage>
        <taxon>Bacteria</taxon>
        <taxon>Pseudomonadati</taxon>
        <taxon>Pseudomonadota</taxon>
        <taxon>Betaproteobacteria</taxon>
        <taxon>Burkholderiales</taxon>
        <taxon>Alcaligenaceae</taxon>
        <taxon>Bordetella</taxon>
    </lineage>
</organism>
<dbReference type="SUPFAM" id="SSF51230">
    <property type="entry name" value="Single hybrid motif"/>
    <property type="match status" value="1"/>
</dbReference>
<reference evidence="12 13" key="1">
    <citation type="submission" date="2017-05" db="EMBL/GenBank/DDBJ databases">
        <title>Complete and WGS of Bordetella genogroups.</title>
        <authorList>
            <person name="Spilker T."/>
            <person name="LiPuma J."/>
        </authorList>
    </citation>
    <scope>NUCLEOTIDE SEQUENCE [LARGE SCALE GENOMIC DNA]</scope>
    <source>
        <strain evidence="12 13">AU9919</strain>
    </source>
</reference>
<dbReference type="PROSITE" id="PS50968">
    <property type="entry name" value="BIOTINYL_LIPOYL"/>
    <property type="match status" value="1"/>
</dbReference>
<dbReference type="PROSITE" id="PS00867">
    <property type="entry name" value="CPSASE_2"/>
    <property type="match status" value="1"/>
</dbReference>
<dbReference type="InterPro" id="IPR050856">
    <property type="entry name" value="Biotin_carboxylase_complex"/>
</dbReference>
<evidence type="ECO:0000256" key="4">
    <source>
        <dbReference type="ARBA" id="ARBA00022840"/>
    </source>
</evidence>
<dbReference type="Proteomes" id="UP000216885">
    <property type="component" value="Unassembled WGS sequence"/>
</dbReference>
<dbReference type="InterPro" id="IPR011764">
    <property type="entry name" value="Biotin_carboxylation_dom"/>
</dbReference>
<dbReference type="GO" id="GO:0005524">
    <property type="term" value="F:ATP binding"/>
    <property type="evidence" value="ECO:0007669"/>
    <property type="project" value="UniProtKB-UniRule"/>
</dbReference>
<feature type="region of interest" description="Disordered" evidence="8">
    <location>
        <begin position="481"/>
        <end position="504"/>
    </location>
</feature>
<dbReference type="FunFam" id="3.30.470.20:FF:000028">
    <property type="entry name" value="Methylcrotonoyl-CoA carboxylase subunit alpha, mitochondrial"/>
    <property type="match status" value="1"/>
</dbReference>
<dbReference type="SUPFAM" id="SSF52440">
    <property type="entry name" value="PreATP-grasp domain"/>
    <property type="match status" value="1"/>
</dbReference>
<evidence type="ECO:0000259" key="10">
    <source>
        <dbReference type="PROSITE" id="PS50975"/>
    </source>
</evidence>
<dbReference type="PANTHER" id="PTHR18866:SF33">
    <property type="entry name" value="METHYLCROTONOYL-COA CARBOXYLASE SUBUNIT ALPHA, MITOCHONDRIAL-RELATED"/>
    <property type="match status" value="1"/>
</dbReference>
<keyword evidence="4 7" id="KW-0067">ATP-binding</keyword>
<dbReference type="InterPro" id="IPR005482">
    <property type="entry name" value="Biotin_COase_C"/>
</dbReference>
<dbReference type="InterPro" id="IPR011053">
    <property type="entry name" value="Single_hybrid_motif"/>
</dbReference>
<feature type="domain" description="Biotin carboxylation" evidence="11">
    <location>
        <begin position="1"/>
        <end position="451"/>
    </location>
</feature>
<feature type="domain" description="Lipoyl-binding" evidence="9">
    <location>
        <begin position="606"/>
        <end position="684"/>
    </location>
</feature>
<dbReference type="PROSITE" id="PS00866">
    <property type="entry name" value="CPSASE_1"/>
    <property type="match status" value="1"/>
</dbReference>
<comment type="caution">
    <text evidence="12">The sequence shown here is derived from an EMBL/GenBank/DDBJ whole genome shotgun (WGS) entry which is preliminary data.</text>
</comment>
<keyword evidence="13" id="KW-1185">Reference proteome</keyword>
<dbReference type="Gene3D" id="3.30.470.20">
    <property type="entry name" value="ATP-grasp fold, B domain"/>
    <property type="match status" value="1"/>
</dbReference>
<dbReference type="FunFam" id="2.40.50.100:FF:000003">
    <property type="entry name" value="Acetyl-CoA carboxylase biotin carboxyl carrier protein"/>
    <property type="match status" value="1"/>
</dbReference>
<evidence type="ECO:0000259" key="9">
    <source>
        <dbReference type="PROSITE" id="PS50968"/>
    </source>
</evidence>
<dbReference type="Gene3D" id="2.40.50.100">
    <property type="match status" value="1"/>
</dbReference>
<dbReference type="PROSITE" id="PS50979">
    <property type="entry name" value="BC"/>
    <property type="match status" value="1"/>
</dbReference>
<dbReference type="InterPro" id="IPR000089">
    <property type="entry name" value="Biotin_lipoyl"/>
</dbReference>
<sequence>MFDTLLIANRGEIACRVAATARRLGIRTVAVYSDADAGARHVAACDVAVHIGGPEPRASYLRAEAILQAARDTGAQAIHPGYGFLSENEAFAQAATDAGIAFVGPPASAIAAMGSKSAAKALMEKAGVPLVPGYHGDNQDPAFLKSQADAIGYPVLIKASAGGGGKGMRVVESSGAFIEALASCQREAASSFGDDRVLIERYLQKPRHIEIQVFADTHGNCVYLFERDCSVQRRHQKVIEEAPAPGMTAERRQAMGEAAVAAARAVGYVGAGTVEFIAEPDGRFYFMEMNTRLQVEHPVTEMITGHDLVEWQLRVAAGQPLPARQEDLHIQGHAIEARIYAENPDKGFLPSIGTLAYLELPPHVAFTNGDVRVDGGVRMGDTITPYYDPMIAKLIVHGADRDQARARMIQALAHTHAVGVQTNVAFLTRLMQDAAFAAADLDTGLIERQRETLLPPPAAADATAVALATAAVLVRQGLAPASSASLPGSAGATPSTRASVTDPWDVRDGWRLGGQYQQTLQWLDHETLRDVTITRDGQAWTLRNDQTSSAFSWRAHTGANPNLAYGLRVTLDGRESTGTVVLHGDKAYVFREGRTQILGLHDVLAHAQDGEGDHAGGLTAPMPGKIISIAVQAGDKVKKGQALLVMEAMKMEHTISAPGDGEVQEVFYAVGDQVGEGAELVAIVA</sequence>
<dbReference type="SMART" id="SM00878">
    <property type="entry name" value="Biotin_carb_C"/>
    <property type="match status" value="1"/>
</dbReference>
<evidence type="ECO:0000256" key="8">
    <source>
        <dbReference type="SAM" id="MobiDB-lite"/>
    </source>
</evidence>
<dbReference type="InterPro" id="IPR048429">
    <property type="entry name" value="MCC_alpha_BT"/>
</dbReference>
<dbReference type="SUPFAM" id="SSF56059">
    <property type="entry name" value="Glutathione synthetase ATP-binding domain-like"/>
    <property type="match status" value="1"/>
</dbReference>
<dbReference type="FunFam" id="3.40.50.20:FF:000010">
    <property type="entry name" value="Propionyl-CoA carboxylase subunit alpha"/>
    <property type="match status" value="1"/>
</dbReference>
<dbReference type="SMART" id="SM01209">
    <property type="entry name" value="GARS_A"/>
    <property type="match status" value="1"/>
</dbReference>